<evidence type="ECO:0000256" key="3">
    <source>
        <dbReference type="ARBA" id="ARBA00022490"/>
    </source>
</evidence>
<dbReference type="SUPFAM" id="SSF48371">
    <property type="entry name" value="ARM repeat"/>
    <property type="match status" value="1"/>
</dbReference>
<feature type="compositionally biased region" description="Low complexity" evidence="8">
    <location>
        <begin position="171"/>
        <end position="186"/>
    </location>
</feature>
<feature type="compositionally biased region" description="Low complexity" evidence="8">
    <location>
        <begin position="1294"/>
        <end position="1306"/>
    </location>
</feature>
<keyword evidence="7" id="KW-0648">Protein biosynthesis</keyword>
<feature type="compositionally biased region" description="Polar residues" evidence="8">
    <location>
        <begin position="1"/>
        <end position="23"/>
    </location>
</feature>
<feature type="region of interest" description="Disordered" evidence="8">
    <location>
        <begin position="127"/>
        <end position="277"/>
    </location>
</feature>
<feature type="compositionally biased region" description="Low complexity" evidence="8">
    <location>
        <begin position="93"/>
        <end position="107"/>
    </location>
</feature>
<dbReference type="InterPro" id="IPR003890">
    <property type="entry name" value="MIF4G-like_typ-3"/>
</dbReference>
<keyword evidence="6" id="KW-0694">RNA-binding</keyword>
<dbReference type="Gene3D" id="1.25.40.180">
    <property type="match status" value="2"/>
</dbReference>
<organism evidence="10 11">
    <name type="scientific">Vanrija pseudolonga</name>
    <dbReference type="NCBI Taxonomy" id="143232"/>
    <lineage>
        <taxon>Eukaryota</taxon>
        <taxon>Fungi</taxon>
        <taxon>Dikarya</taxon>
        <taxon>Basidiomycota</taxon>
        <taxon>Agaricomycotina</taxon>
        <taxon>Tremellomycetes</taxon>
        <taxon>Trichosporonales</taxon>
        <taxon>Trichosporonaceae</taxon>
        <taxon>Vanrija</taxon>
    </lineage>
</organism>
<feature type="region of interest" description="Disordered" evidence="8">
    <location>
        <begin position="837"/>
        <end position="871"/>
    </location>
</feature>
<evidence type="ECO:0000313" key="11">
    <source>
        <dbReference type="Proteomes" id="UP000827549"/>
    </source>
</evidence>
<reference evidence="10" key="1">
    <citation type="submission" date="2023-10" db="EMBL/GenBank/DDBJ databases">
        <authorList>
            <person name="Noh H."/>
        </authorList>
    </citation>
    <scope>NUCLEOTIDE SEQUENCE</scope>
    <source>
        <strain evidence="10">DUCC4014</strain>
    </source>
</reference>
<feature type="compositionally biased region" description="Basic and acidic residues" evidence="8">
    <location>
        <begin position="499"/>
        <end position="582"/>
    </location>
</feature>
<dbReference type="Pfam" id="PF12152">
    <property type="entry name" value="eIF_4G1"/>
    <property type="match status" value="1"/>
</dbReference>
<feature type="compositionally biased region" description="Acidic residues" evidence="8">
    <location>
        <begin position="1324"/>
        <end position="1344"/>
    </location>
</feature>
<feature type="domain" description="MIF4G" evidence="9">
    <location>
        <begin position="912"/>
        <end position="1163"/>
    </location>
</feature>
<dbReference type="Proteomes" id="UP000827549">
    <property type="component" value="Chromosome 3"/>
</dbReference>
<comment type="subcellular location">
    <subcellularLocation>
        <location evidence="1">Cytoplasm</location>
    </subcellularLocation>
</comment>
<feature type="compositionally biased region" description="Polar residues" evidence="8">
    <location>
        <begin position="388"/>
        <end position="430"/>
    </location>
</feature>
<feature type="compositionally biased region" description="Low complexity" evidence="8">
    <location>
        <begin position="35"/>
        <end position="46"/>
    </location>
</feature>
<keyword evidence="3" id="KW-0963">Cytoplasm</keyword>
<proteinExistence type="inferred from homology"/>
<feature type="compositionally biased region" description="Polar residues" evidence="8">
    <location>
        <begin position="47"/>
        <end position="61"/>
    </location>
</feature>
<dbReference type="EMBL" id="CP086716">
    <property type="protein sequence ID" value="WOO81185.1"/>
    <property type="molecule type" value="Genomic_DNA"/>
</dbReference>
<sequence>MSKASTPPNQPASSATTPNTSAWSRGPPAAASNQSSAVPSAVSTPPNGATTNDQLTGSTPVSIGGNPKWGNLMVGGNGDFQPRGNLAFGTVDSPNPLLSSSPAAPAATGSHLADAVKSFGSIDAETTATGAAMIRPPRRTSGGAASSVPSGLPQKKLDVHSLFAGKPHPQPSAASGSASPSQLPQAGSPIQDRRQSIPHGSFPGANGLPGAAPHQYQPMAGLPGQAHLRPPQGIPGQPRSPVMGAAQPQFPGQVPPQQGYRVPQPQMQGSQQPVRPAGVNGPMGVARPLMGQQAPYGIPHGQAQGYPIMYPGQGGYFYHHYEQPPYGMAQQWPPQQQQHPSNIPLSPRAAQAQLGGSPAPPNANLPGSAGGSTMPTPPSRPQSLVGGHQSTPSNTSVSPLPSTPSRPLQPGTPFTPQVTPGSQGPQTPSLSAGAMSFTPRAKSAIKFSRPDGTTVDIAEAAAAAKGPTSSATSGAATPETTVEEPPKKKLPALPVIVRLESEEQKKTRLAEDEKRKKIQEQEEKEEQERKERVERRAKEERERKAKEEADAKELEAKELEAKEKAKEQEEKEQKAKEEELKAKTQAPVDEPKAAEPKAEEPISSEAQKEPEAASKVVEKQAETPTGSEPAEEPRRALLTPTTQSAVASPLSSPALAAAGLPAKPLGAINGGRRSTPSTLDLKGSPGPSATAGAIATPSTPSALGTAKPIEDLASVEYPESVKPQNANLNATSEPGKFRYDRDFLMQFMEVCKERPESLPPLEEIGLEADSSNGFGRRQGSRSSLPPANRGAMGGIGGSNIGGRGFANAMGSFGFASGSSIRNTSNTTSEERYKLSLMHPGAGGRSMTRTASQGGGLPHMAPSNSRAGSKRERVKRPAPVVNDPDVAPLAVTANAWVNARSAGNDESSPVYIERKVKALLNKLTEEKFDSISTQILEWANKSSQETDGMTLKLVIKLVFEKSTDEAHWSAMYAKLCRLLLDRLDPNVSEVIEGRQVSGGSLFRKYLLGRCQADFEAGWRAREDAARLAASKSEEDKAKAAEAAEVKDGGEAPMMSDEYYAAQKAKRRGLGLVQLIGELYKLEMLSKNVIRECLVRLLGNVENPDEEDLESTCKLLTTVGKQFDAASTKSMDLVFDRLEILLNNDVVSSRIRFMIMDVVELRKHKWQSRKEVVPTTIAQIHQQAARENAEKAQAARESISRGGSRAGHSRREAPQQPGEWQSVGGAGGARPPPQRPTDFSQIGRGVSSAGLPSAPTFGPSGVFARNKKGGTAGSTPPLSRHSSTTNMFGVLNESTDSAAPSGADAADAPQRRKLNLAPRTKPLPGADDDGDDDGEQASDDGEEAEGDASTPSMTEEAAKQKIGVDLKELWGEKDAGGSRDPDDIVEYYRALPSEFRYLLSEKLSEDVFRIAKIRDADVVARGWTAALKSEAATAEDLKKGVEARMPTLDDDSIDFPQAFKAIAILMRSLSLGQDEIDALVDKIDVYGEPRITPKMKLERAFTALDEEAAAA</sequence>
<dbReference type="Pfam" id="PF02854">
    <property type="entry name" value="MIF4G"/>
    <property type="match status" value="1"/>
</dbReference>
<dbReference type="FunFam" id="1.25.40.180:FF:000020">
    <property type="entry name" value="Eukaryotic translation initiation factor subunit"/>
    <property type="match status" value="1"/>
</dbReference>
<dbReference type="RefSeq" id="XP_062627217.1">
    <property type="nucleotide sequence ID" value="XM_062771233.1"/>
</dbReference>
<dbReference type="SMART" id="SM00543">
    <property type="entry name" value="MIF4G"/>
    <property type="match status" value="1"/>
</dbReference>
<keyword evidence="4 10" id="KW-0396">Initiation factor</keyword>
<feature type="region of interest" description="Disordered" evidence="8">
    <location>
        <begin position="1"/>
        <end position="111"/>
    </location>
</feature>
<evidence type="ECO:0000256" key="5">
    <source>
        <dbReference type="ARBA" id="ARBA00022553"/>
    </source>
</evidence>
<dbReference type="GO" id="GO:0016281">
    <property type="term" value="C:eukaryotic translation initiation factor 4F complex"/>
    <property type="evidence" value="ECO:0007669"/>
    <property type="project" value="TreeGrafter"/>
</dbReference>
<dbReference type="GO" id="GO:0003743">
    <property type="term" value="F:translation initiation factor activity"/>
    <property type="evidence" value="ECO:0007669"/>
    <property type="project" value="UniProtKB-KW"/>
</dbReference>
<dbReference type="GO" id="GO:0003729">
    <property type="term" value="F:mRNA binding"/>
    <property type="evidence" value="ECO:0007669"/>
    <property type="project" value="TreeGrafter"/>
</dbReference>
<evidence type="ECO:0000256" key="1">
    <source>
        <dbReference type="ARBA" id="ARBA00004496"/>
    </source>
</evidence>
<feature type="region of interest" description="Disordered" evidence="8">
    <location>
        <begin position="327"/>
        <end position="705"/>
    </location>
</feature>
<dbReference type="GeneID" id="87807950"/>
<feature type="compositionally biased region" description="Polar residues" evidence="8">
    <location>
        <begin position="1271"/>
        <end position="1293"/>
    </location>
</feature>
<evidence type="ECO:0000256" key="7">
    <source>
        <dbReference type="ARBA" id="ARBA00022917"/>
    </source>
</evidence>
<evidence type="ECO:0000256" key="8">
    <source>
        <dbReference type="SAM" id="MobiDB-lite"/>
    </source>
</evidence>
<protein>
    <submittedName>
        <fullName evidence="10">Eukaryotic translation initiation factor 4 gamma</fullName>
    </submittedName>
</protein>
<dbReference type="InterPro" id="IPR036211">
    <property type="entry name" value="eIF4G_eIF4E-bd_sf"/>
</dbReference>
<feature type="compositionally biased region" description="Low complexity" evidence="8">
    <location>
        <begin position="330"/>
        <end position="340"/>
    </location>
</feature>
<gene>
    <name evidence="10" type="primary">tif471</name>
    <name evidence="10" type="ORF">LOC62_03G004715</name>
</gene>
<evidence type="ECO:0000256" key="6">
    <source>
        <dbReference type="ARBA" id="ARBA00022884"/>
    </source>
</evidence>
<dbReference type="GO" id="GO:0010494">
    <property type="term" value="C:cytoplasmic stress granule"/>
    <property type="evidence" value="ECO:0007669"/>
    <property type="project" value="UniProtKB-ARBA"/>
</dbReference>
<dbReference type="PANTHER" id="PTHR23253:SF9">
    <property type="entry name" value="EUKARYOTIC TRANSLATION INITIATION FACTOR 4 GAMMA 2"/>
    <property type="match status" value="1"/>
</dbReference>
<dbReference type="Gene3D" id="1.20.970.30">
    <property type="entry name" value="eIF4G, eIF4E-binding domain"/>
    <property type="match status" value="1"/>
</dbReference>
<evidence type="ECO:0000256" key="4">
    <source>
        <dbReference type="ARBA" id="ARBA00022540"/>
    </source>
</evidence>
<dbReference type="InterPro" id="IPR022745">
    <property type="entry name" value="eIF4G1_eIF4E-bd"/>
</dbReference>
<name>A0AAF0Y6V2_9TREE</name>
<dbReference type="SUPFAM" id="SSF101489">
    <property type="entry name" value="Eukaryotic initiation factor 4f subunit eIF4g, eIF4e-binding domain"/>
    <property type="match status" value="1"/>
</dbReference>
<evidence type="ECO:0000313" key="10">
    <source>
        <dbReference type="EMBL" id="WOO81185.1"/>
    </source>
</evidence>
<feature type="compositionally biased region" description="Basic and acidic residues" evidence="8">
    <location>
        <begin position="589"/>
        <end position="621"/>
    </location>
</feature>
<accession>A0AAF0Y6V2</accession>
<feature type="compositionally biased region" description="Low complexity" evidence="8">
    <location>
        <begin position="247"/>
        <end position="259"/>
    </location>
</feature>
<evidence type="ECO:0000259" key="9">
    <source>
        <dbReference type="SMART" id="SM00543"/>
    </source>
</evidence>
<evidence type="ECO:0000256" key="2">
    <source>
        <dbReference type="ARBA" id="ARBA00005775"/>
    </source>
</evidence>
<keyword evidence="11" id="KW-1185">Reference proteome</keyword>
<feature type="compositionally biased region" description="Low complexity" evidence="8">
    <location>
        <begin position="644"/>
        <end position="667"/>
    </location>
</feature>
<feature type="compositionally biased region" description="Low complexity" evidence="8">
    <location>
        <begin position="458"/>
        <end position="480"/>
    </location>
</feature>
<feature type="region of interest" description="Disordered" evidence="8">
    <location>
        <begin position="1181"/>
        <end position="1357"/>
    </location>
</feature>
<comment type="similarity">
    <text evidence="2">Belongs to the eukaryotic initiation factor 4G family.</text>
</comment>
<dbReference type="PANTHER" id="PTHR23253">
    <property type="entry name" value="EUKARYOTIC TRANSLATION INITIATION FACTOR 4 GAMMA"/>
    <property type="match status" value="1"/>
</dbReference>
<feature type="region of interest" description="Disordered" evidence="8">
    <location>
        <begin position="766"/>
        <end position="791"/>
    </location>
</feature>
<dbReference type="InterPro" id="IPR016024">
    <property type="entry name" value="ARM-type_fold"/>
</dbReference>
<keyword evidence="5" id="KW-0597">Phosphoprotein</keyword>